<organism evidence="2 3">
    <name type="scientific">Priestia aryabhattai</name>
    <name type="common">Bacillus aryabhattai</name>
    <dbReference type="NCBI Taxonomy" id="412384"/>
    <lineage>
        <taxon>Bacteria</taxon>
        <taxon>Bacillati</taxon>
        <taxon>Bacillota</taxon>
        <taxon>Bacilli</taxon>
        <taxon>Bacillales</taxon>
        <taxon>Bacillaceae</taxon>
        <taxon>Priestia</taxon>
    </lineage>
</organism>
<dbReference type="AlphaFoldDB" id="A0AAX6NDU9"/>
<dbReference type="RefSeq" id="WP_316911123.1">
    <property type="nucleotide sequence ID" value="NZ_JAPTGD010000002.1"/>
</dbReference>
<dbReference type="PROSITE" id="PS51257">
    <property type="entry name" value="PROKAR_LIPOPROTEIN"/>
    <property type="match status" value="1"/>
</dbReference>
<evidence type="ECO:0000256" key="1">
    <source>
        <dbReference type="SAM" id="SignalP"/>
    </source>
</evidence>
<dbReference type="EMBL" id="JAPTGD010000002">
    <property type="protein sequence ID" value="MDU9693906.1"/>
    <property type="molecule type" value="Genomic_DNA"/>
</dbReference>
<reference evidence="2" key="2">
    <citation type="submission" date="2022-12" db="EMBL/GenBank/DDBJ databases">
        <authorList>
            <person name="Dechsakulwatana C."/>
            <person name="Rungsihiranrut A."/>
            <person name="Muangchinda C."/>
            <person name="Ningthoujam R."/>
            <person name="Klankeo P."/>
            <person name="Pinyakong O."/>
        </authorList>
    </citation>
    <scope>NUCLEOTIDE SEQUENCE</scope>
    <source>
        <strain evidence="2">TL01-2</strain>
    </source>
</reference>
<feature type="signal peptide" evidence="1">
    <location>
        <begin position="1"/>
        <end position="20"/>
    </location>
</feature>
<evidence type="ECO:0000313" key="2">
    <source>
        <dbReference type="EMBL" id="MDU9693906.1"/>
    </source>
</evidence>
<gene>
    <name evidence="2" type="ORF">O0Q50_22250</name>
</gene>
<comment type="caution">
    <text evidence="2">The sequence shown here is derived from an EMBL/GenBank/DDBJ whole genome shotgun (WGS) entry which is preliminary data.</text>
</comment>
<evidence type="ECO:0000313" key="3">
    <source>
        <dbReference type="Proteomes" id="UP001269400"/>
    </source>
</evidence>
<protein>
    <recommendedName>
        <fullName evidence="4">Lipoprotein</fullName>
    </recommendedName>
</protein>
<accession>A0AAX6NDU9</accession>
<name>A0AAX6NDU9_PRIAR</name>
<proteinExistence type="predicted"/>
<feature type="chain" id="PRO_5043388363" description="Lipoprotein" evidence="1">
    <location>
        <begin position="21"/>
        <end position="224"/>
    </location>
</feature>
<reference evidence="2" key="1">
    <citation type="journal article" date="2022" name="J Environ Chem Eng">
        <title>Biodegradation of petroleum oil using a constructed nonpathogenic and heavy metal-tolerant bacterial consortium isolated from marine sponges.</title>
        <authorList>
            <person name="Dechsakulwatana C."/>
            <person name="Rungsihiranrut A."/>
            <person name="Muangchinda C."/>
            <person name="Ningthoujam R."/>
            <person name="Klankeo P."/>
            <person name="Pinyakong O."/>
        </authorList>
    </citation>
    <scope>NUCLEOTIDE SEQUENCE</scope>
    <source>
        <strain evidence="2">TL01-2</strain>
    </source>
</reference>
<keyword evidence="1" id="KW-0732">Signal</keyword>
<dbReference type="Proteomes" id="UP001269400">
    <property type="component" value="Unassembled WGS sequence"/>
</dbReference>
<evidence type="ECO:0008006" key="4">
    <source>
        <dbReference type="Google" id="ProtNLM"/>
    </source>
</evidence>
<sequence length="224" mass="25085">MKKPVLIGASLVLATSILGACGKESSTANAENQKITQSQVADITLNGERLSNKKIKEYREEYMQAGKYVGMNKDTQAVIKHMILKDGMMKDLGVTQKDIDNIYEKAVKDGAPSVKLDGKKVVAKGVVLEIVFEDAYGKKYLSTSSTTDSLAKKKMTKEDEKGFKNHISTMKEDHPIGDYSYVYLFYLAQKYDLMDTDKYQQDLLNKADIKGVKLTKLKTDEIIF</sequence>